<evidence type="ECO:0000313" key="3">
    <source>
        <dbReference type="EMBL" id="SYX84734.1"/>
    </source>
</evidence>
<accession>A0A383RE16</accession>
<evidence type="ECO:0000259" key="2">
    <source>
        <dbReference type="Pfam" id="PF12164"/>
    </source>
</evidence>
<keyword evidence="1" id="KW-0812">Transmembrane</keyword>
<evidence type="ECO:0000313" key="4">
    <source>
        <dbReference type="Proteomes" id="UP000304148"/>
    </source>
</evidence>
<organism evidence="3 4">
    <name type="scientific">Paenibacillus alvei</name>
    <name type="common">Bacillus alvei</name>
    <dbReference type="NCBI Taxonomy" id="44250"/>
    <lineage>
        <taxon>Bacteria</taxon>
        <taxon>Bacillati</taxon>
        <taxon>Bacillota</taxon>
        <taxon>Bacilli</taxon>
        <taxon>Bacillales</taxon>
        <taxon>Paenibacillaceae</taxon>
        <taxon>Paenibacillus</taxon>
    </lineage>
</organism>
<dbReference type="Proteomes" id="UP000304148">
    <property type="component" value="Chromosome"/>
</dbReference>
<dbReference type="AlphaFoldDB" id="A0A383RE16"/>
<protein>
    <submittedName>
        <fullName evidence="3">Stage V sporulation protein AA</fullName>
    </submittedName>
</protein>
<keyword evidence="1" id="KW-0472">Membrane</keyword>
<proteinExistence type="predicted"/>
<dbReference type="Pfam" id="PF12164">
    <property type="entry name" value="SporV_AA"/>
    <property type="match status" value="1"/>
</dbReference>
<reference evidence="4" key="1">
    <citation type="submission" date="2018-08" db="EMBL/GenBank/DDBJ databases">
        <authorList>
            <person name="Chevrot R."/>
        </authorList>
    </citation>
    <scope>NUCLEOTIDE SEQUENCE [LARGE SCALE GENOMIC DNA]</scope>
</reference>
<dbReference type="Gene3D" id="2.60.480.10">
    <property type="entry name" value="eubacterium ventriosum atcc domain"/>
    <property type="match status" value="1"/>
</dbReference>
<feature type="transmembrane region" description="Helical" evidence="1">
    <location>
        <begin position="152"/>
        <end position="174"/>
    </location>
</feature>
<gene>
    <name evidence="3" type="primary">spoVAA</name>
    <name evidence="3" type="ORF">PBLR_13156</name>
</gene>
<dbReference type="InterPro" id="IPR038548">
    <property type="entry name" value="SporV_AA_N_sf"/>
</dbReference>
<feature type="domain" description="Stage V sporulation protein AA" evidence="2">
    <location>
        <begin position="13"/>
        <end position="97"/>
    </location>
</feature>
<name>A0A383RE16_PAEAL</name>
<dbReference type="RefSeq" id="WP_138186574.1">
    <property type="nucleotide sequence ID" value="NZ_LS992241.1"/>
</dbReference>
<keyword evidence="1" id="KW-1133">Transmembrane helix</keyword>
<sequence>MATLDELPDSGSTCYIRLRKQSSVKPDHPIRLKDVAEVIADDAWYTKLRELVLKEPKTSDGNMILIDMMHITRSIKELSPRMTIECFGQPHTLVEVVTQVKKPNIVLIVIVWLLLFFGSGLAIMNFHADVSMLPVHKRIVEMLTGRKDANPFWFQACYSIGIGLGMVVFFNHFFRKKFNEEPTPLELEMFLYQENLNQYMITEEYKRLRKEDLKRD</sequence>
<dbReference type="EMBL" id="LS992241">
    <property type="protein sequence ID" value="SYX84734.1"/>
    <property type="molecule type" value="Genomic_DNA"/>
</dbReference>
<feature type="transmembrane region" description="Helical" evidence="1">
    <location>
        <begin position="105"/>
        <end position="128"/>
    </location>
</feature>
<dbReference type="InterPro" id="IPR021997">
    <property type="entry name" value="SporV_AA"/>
</dbReference>
<evidence type="ECO:0000256" key="1">
    <source>
        <dbReference type="SAM" id="Phobius"/>
    </source>
</evidence>